<sequence length="131" mass="15688">MRYDAECWAVKKQHEQKMRTNEMWMFRQTARVTRFDKVRNKYTIGSFKVAPVVDKLCENRMTLFGHVMRRDKESIVRKVLLCQRRKGAEGDYKPRAGQPLPRTWSEHKSKKRQPKIEYLGVFKRRGPTSNN</sequence>
<dbReference type="EMBL" id="BGZK01000655">
    <property type="protein sequence ID" value="GBP54795.1"/>
    <property type="molecule type" value="Genomic_DNA"/>
</dbReference>
<evidence type="ECO:0000313" key="3">
    <source>
        <dbReference type="Proteomes" id="UP000299102"/>
    </source>
</evidence>
<comment type="caution">
    <text evidence="2">The sequence shown here is derived from an EMBL/GenBank/DDBJ whole genome shotgun (WGS) entry which is preliminary data.</text>
</comment>
<accession>A0A4C1WXQ2</accession>
<name>A0A4C1WXQ2_EUMVA</name>
<protein>
    <submittedName>
        <fullName evidence="2">Uncharacterized protein</fullName>
    </submittedName>
</protein>
<dbReference type="Proteomes" id="UP000299102">
    <property type="component" value="Unassembled WGS sequence"/>
</dbReference>
<dbReference type="PANTHER" id="PTHR46238:SF8">
    <property type="entry name" value="ENDONUCLEASE_EXONUCLEASE_PHOSPHATASE DOMAIN-CONTAINING PROTEIN"/>
    <property type="match status" value="1"/>
</dbReference>
<dbReference type="OrthoDB" id="424543at2759"/>
<evidence type="ECO:0000313" key="2">
    <source>
        <dbReference type="EMBL" id="GBP54795.1"/>
    </source>
</evidence>
<gene>
    <name evidence="2" type="ORF">EVAR_87867_1</name>
</gene>
<proteinExistence type="predicted"/>
<dbReference type="AlphaFoldDB" id="A0A4C1WXQ2"/>
<keyword evidence="3" id="KW-1185">Reference proteome</keyword>
<organism evidence="2 3">
    <name type="scientific">Eumeta variegata</name>
    <name type="common">Bagworm moth</name>
    <name type="synonym">Eumeta japonica</name>
    <dbReference type="NCBI Taxonomy" id="151549"/>
    <lineage>
        <taxon>Eukaryota</taxon>
        <taxon>Metazoa</taxon>
        <taxon>Ecdysozoa</taxon>
        <taxon>Arthropoda</taxon>
        <taxon>Hexapoda</taxon>
        <taxon>Insecta</taxon>
        <taxon>Pterygota</taxon>
        <taxon>Neoptera</taxon>
        <taxon>Endopterygota</taxon>
        <taxon>Lepidoptera</taxon>
        <taxon>Glossata</taxon>
        <taxon>Ditrysia</taxon>
        <taxon>Tineoidea</taxon>
        <taxon>Psychidae</taxon>
        <taxon>Oiketicinae</taxon>
        <taxon>Eumeta</taxon>
    </lineage>
</organism>
<reference evidence="2 3" key="1">
    <citation type="journal article" date="2019" name="Commun. Biol.">
        <title>The bagworm genome reveals a unique fibroin gene that provides high tensile strength.</title>
        <authorList>
            <person name="Kono N."/>
            <person name="Nakamura H."/>
            <person name="Ohtoshi R."/>
            <person name="Tomita M."/>
            <person name="Numata K."/>
            <person name="Arakawa K."/>
        </authorList>
    </citation>
    <scope>NUCLEOTIDE SEQUENCE [LARGE SCALE GENOMIC DNA]</scope>
</reference>
<feature type="region of interest" description="Disordered" evidence="1">
    <location>
        <begin position="87"/>
        <end position="112"/>
    </location>
</feature>
<dbReference type="PANTHER" id="PTHR46238">
    <property type="entry name" value="REVERSE TRANSCRIPTASE DOMAIN-CONTAINING PROTEIN"/>
    <property type="match status" value="1"/>
</dbReference>
<evidence type="ECO:0000256" key="1">
    <source>
        <dbReference type="SAM" id="MobiDB-lite"/>
    </source>
</evidence>